<evidence type="ECO:0000313" key="1">
    <source>
        <dbReference type="EMBL" id="KTG08908.1"/>
    </source>
</evidence>
<gene>
    <name evidence="1" type="ORF">AUR64_13945</name>
</gene>
<dbReference type="NCBIfam" id="NF011061">
    <property type="entry name" value="PRK14493.1"/>
    <property type="match status" value="1"/>
</dbReference>
<dbReference type="CDD" id="cd00756">
    <property type="entry name" value="MoaE"/>
    <property type="match status" value="1"/>
</dbReference>
<dbReference type="Proteomes" id="UP000054387">
    <property type="component" value="Unassembled WGS sequence"/>
</dbReference>
<dbReference type="OrthoDB" id="45235at2157"/>
<keyword evidence="2" id="KW-1185">Reference proteome</keyword>
<dbReference type="InterPro" id="IPR003448">
    <property type="entry name" value="Mopterin_biosynth_MoaE"/>
</dbReference>
<dbReference type="Gene3D" id="3.90.1170.40">
    <property type="entry name" value="Molybdopterin biosynthesis MoaE subunit"/>
    <property type="match status" value="1"/>
</dbReference>
<dbReference type="SUPFAM" id="SSF54690">
    <property type="entry name" value="Molybdopterin synthase subunit MoaE"/>
    <property type="match status" value="1"/>
</dbReference>
<dbReference type="InterPro" id="IPR036563">
    <property type="entry name" value="MoaE_sf"/>
</dbReference>
<evidence type="ECO:0000313" key="2">
    <source>
        <dbReference type="Proteomes" id="UP000054387"/>
    </source>
</evidence>
<dbReference type="GO" id="GO:0006777">
    <property type="term" value="P:Mo-molybdopterin cofactor biosynthetic process"/>
    <property type="evidence" value="ECO:0007669"/>
    <property type="project" value="InterPro"/>
</dbReference>
<dbReference type="EMBL" id="LOPU01000029">
    <property type="protein sequence ID" value="KTG08908.1"/>
    <property type="molecule type" value="Genomic_DNA"/>
</dbReference>
<dbReference type="RefSeq" id="WP_058582061.1">
    <property type="nucleotide sequence ID" value="NZ_LOPU01000029.1"/>
</dbReference>
<reference evidence="1 2" key="1">
    <citation type="submission" date="2015-12" db="EMBL/GenBank/DDBJ databases">
        <title>Haloprofundus marisrubri gen. nov., sp. nov., an extremely halophilic archaeon isolated from the Discovery deep brine-seawater interface in the Red Sea.</title>
        <authorList>
            <person name="Zhang G."/>
            <person name="Stingl U."/>
            <person name="Rashid M."/>
        </authorList>
    </citation>
    <scope>NUCLEOTIDE SEQUENCE [LARGE SCALE GENOMIC DNA]</scope>
    <source>
        <strain evidence="1 2">SB9</strain>
    </source>
</reference>
<organism evidence="1 2">
    <name type="scientific">Haloprofundus marisrubri</name>
    <dbReference type="NCBI Taxonomy" id="1514971"/>
    <lineage>
        <taxon>Archaea</taxon>
        <taxon>Methanobacteriati</taxon>
        <taxon>Methanobacteriota</taxon>
        <taxon>Stenosarchaea group</taxon>
        <taxon>Halobacteria</taxon>
        <taxon>Halobacteriales</taxon>
        <taxon>Haloferacaceae</taxon>
        <taxon>Haloprofundus</taxon>
    </lineage>
</organism>
<comment type="caution">
    <text evidence="1">The sequence shown here is derived from an EMBL/GenBank/DDBJ whole genome shotgun (WGS) entry which is preliminary data.</text>
</comment>
<dbReference type="STRING" id="1514971.AUR64_13945"/>
<dbReference type="AlphaFoldDB" id="A0A0W1R6R9"/>
<protein>
    <submittedName>
        <fullName evidence="1">Molybdenum cofactor biosynthesis protein MoaE</fullName>
    </submittedName>
</protein>
<name>A0A0W1R6R9_9EURY</name>
<accession>A0A0W1R6R9</accession>
<sequence>MRPLCVVGPGATTLTERLAARLDGRVVTVERLPDGSDPAPDSAASYGLADDGVWVGAGRDRSESDLLDHLSVDYDFALLAGFEHLRLPTVVLGEDTDRPDDREAESEPLYTVPSLDDADLDELATRIESLDPYVTLESLVARLKNDSRADRAGAIATFTGRVRAKDDDDDPRTTQLTFEKYDGVAEERLAAIKDDIEARDGVERVLMHHRTGVIEDGEDIVFVVVLAGHRTEAFRAVEDGINRLKDEVPIFKKETTVESDFWVHDKSS</sequence>
<dbReference type="Pfam" id="PF02391">
    <property type="entry name" value="MoaE"/>
    <property type="match status" value="1"/>
</dbReference>
<proteinExistence type="predicted"/>
<dbReference type="PANTHER" id="PTHR23404">
    <property type="entry name" value="MOLYBDOPTERIN SYNTHASE RELATED"/>
    <property type="match status" value="1"/>
</dbReference>